<dbReference type="AlphaFoldDB" id="A0A7X2XHC4"/>
<dbReference type="RefSeq" id="WP_149877325.1">
    <property type="nucleotide sequence ID" value="NZ_CATWQF010000006.1"/>
</dbReference>
<dbReference type="Proteomes" id="UP000443070">
    <property type="component" value="Unassembled WGS sequence"/>
</dbReference>
<sequence>MTEIQNKILRGTFGRLWVNDRLMAHLKSFECKVTGSYETVDVNGELCEQQRFVGYGISGTMVLHKVDSGVARLVAEGYQSGVMPTIKFVARLDDPSISGSERVEIYNVTFDEFMMIQFENKAIGEESVPFKAGGFKYLDTISEI</sequence>
<proteinExistence type="predicted"/>
<dbReference type="Proteomes" id="UP000484547">
    <property type="component" value="Unassembled WGS sequence"/>
</dbReference>
<reference evidence="3 4" key="1">
    <citation type="journal article" date="2019" name="Nat. Med.">
        <title>A library of human gut bacterial isolates paired with longitudinal multiomics data enables mechanistic microbiome research.</title>
        <authorList>
            <person name="Poyet M."/>
            <person name="Groussin M."/>
            <person name="Gibbons S.M."/>
            <person name="Avila-Pacheco J."/>
            <person name="Jiang X."/>
            <person name="Kearney S.M."/>
            <person name="Perrotta A.R."/>
            <person name="Berdy B."/>
            <person name="Zhao S."/>
            <person name="Lieberman T.D."/>
            <person name="Swanson P.K."/>
            <person name="Smith M."/>
            <person name="Roesemann S."/>
            <person name="Alexander J.E."/>
            <person name="Rich S.A."/>
            <person name="Livny J."/>
            <person name="Vlamakis H."/>
            <person name="Clish C."/>
            <person name="Bullock K."/>
            <person name="Deik A."/>
            <person name="Scott J."/>
            <person name="Pierce K.A."/>
            <person name="Xavier R.J."/>
            <person name="Alm E.J."/>
        </authorList>
    </citation>
    <scope>NUCLEOTIDE SEQUENCE [LARGE SCALE GENOMIC DNA]</scope>
    <source>
        <strain evidence="1 4">BIOML-A13</strain>
        <strain evidence="2 3">BIOML-A3</strain>
    </source>
</reference>
<keyword evidence="3" id="KW-1185">Reference proteome</keyword>
<comment type="caution">
    <text evidence="1">The sequence shown here is derived from an EMBL/GenBank/DDBJ whole genome shotgun (WGS) entry which is preliminary data.</text>
</comment>
<dbReference type="Pfam" id="PF09393">
    <property type="entry name" value="DUF2001"/>
    <property type="match status" value="1"/>
</dbReference>
<dbReference type="Gene3D" id="2.30.110.40">
    <property type="entry name" value="Phage tail tube protein"/>
    <property type="match status" value="1"/>
</dbReference>
<dbReference type="EMBL" id="WNBM01000010">
    <property type="protein sequence ID" value="MTT76735.1"/>
    <property type="molecule type" value="Genomic_DNA"/>
</dbReference>
<evidence type="ECO:0000313" key="4">
    <source>
        <dbReference type="Proteomes" id="UP000484547"/>
    </source>
</evidence>
<dbReference type="InterPro" id="IPR038628">
    <property type="entry name" value="XkdM-like_sf"/>
</dbReference>
<dbReference type="EMBL" id="WNBW01000013">
    <property type="protein sequence ID" value="MTU04925.1"/>
    <property type="molecule type" value="Genomic_DNA"/>
</dbReference>
<dbReference type="InterPro" id="IPR018989">
    <property type="entry name" value="DUF2001"/>
</dbReference>
<evidence type="ECO:0000313" key="1">
    <source>
        <dbReference type="EMBL" id="MTT76735.1"/>
    </source>
</evidence>
<organism evidence="1 4">
    <name type="scientific">Phascolarctobacterium faecium</name>
    <dbReference type="NCBI Taxonomy" id="33025"/>
    <lineage>
        <taxon>Bacteria</taxon>
        <taxon>Bacillati</taxon>
        <taxon>Bacillota</taxon>
        <taxon>Negativicutes</taxon>
        <taxon>Acidaminococcales</taxon>
        <taxon>Acidaminococcaceae</taxon>
        <taxon>Phascolarctobacterium</taxon>
    </lineage>
</organism>
<evidence type="ECO:0000313" key="2">
    <source>
        <dbReference type="EMBL" id="MTU04925.1"/>
    </source>
</evidence>
<accession>A0A7X2XHC4</accession>
<gene>
    <name evidence="1" type="ORF">GMD11_10765</name>
    <name evidence="2" type="ORF">GMD18_11075</name>
</gene>
<protein>
    <submittedName>
        <fullName evidence="1">Terminase</fullName>
    </submittedName>
</protein>
<evidence type="ECO:0000313" key="3">
    <source>
        <dbReference type="Proteomes" id="UP000443070"/>
    </source>
</evidence>
<name>A0A7X2XHC4_9FIRM</name>
<dbReference type="SUPFAM" id="SSF69279">
    <property type="entry name" value="Phage tail proteins"/>
    <property type="match status" value="1"/>
</dbReference>
<dbReference type="OrthoDB" id="1697482at2"/>